<accession>A0A0P9R6Q2</accession>
<feature type="compositionally biased region" description="Low complexity" evidence="1">
    <location>
        <begin position="63"/>
        <end position="77"/>
    </location>
</feature>
<dbReference type="RefSeq" id="WP_057446948.1">
    <property type="nucleotide sequence ID" value="NZ_LJPZ01000141.1"/>
</dbReference>
<dbReference type="EMBL" id="RBOV01000375">
    <property type="protein sequence ID" value="RMN07229.1"/>
    <property type="molecule type" value="Genomic_DNA"/>
</dbReference>
<feature type="compositionally biased region" description="Basic and acidic residues" evidence="1">
    <location>
        <begin position="78"/>
        <end position="93"/>
    </location>
</feature>
<protein>
    <submittedName>
        <fullName evidence="3">Uncharacterized protein</fullName>
    </submittedName>
</protein>
<evidence type="ECO:0000256" key="1">
    <source>
        <dbReference type="SAM" id="MobiDB-lite"/>
    </source>
</evidence>
<organism evidence="3 5">
    <name type="scientific">Pseudomonas syringae pv. coriandricola</name>
    <dbReference type="NCBI Taxonomy" id="264453"/>
    <lineage>
        <taxon>Bacteria</taxon>
        <taxon>Pseudomonadati</taxon>
        <taxon>Pseudomonadota</taxon>
        <taxon>Gammaproteobacteria</taxon>
        <taxon>Pseudomonadales</taxon>
        <taxon>Pseudomonadaceae</taxon>
        <taxon>Pseudomonas</taxon>
    </lineage>
</organism>
<reference evidence="4 5" key="1">
    <citation type="submission" date="2018-08" db="EMBL/GenBank/DDBJ databases">
        <title>Recombination of ecologically and evolutionarily significant loci maintains genetic cohesion in the Pseudomonas syringae species complex.</title>
        <authorList>
            <person name="Dillon M."/>
            <person name="Thakur S."/>
            <person name="Almeida R.N.D."/>
            <person name="Weir B.S."/>
            <person name="Guttman D.S."/>
        </authorList>
    </citation>
    <scope>NUCLEOTIDE SEQUENCE [LARGE SCALE GENOMIC DNA]</scope>
    <source>
        <strain evidence="2 4">ICMP 12341</strain>
        <strain evidence="3 5">ICMP 9829</strain>
    </source>
</reference>
<name>A0A0P9R6Q2_9PSED</name>
<proteinExistence type="predicted"/>
<dbReference type="AlphaFoldDB" id="A0A0P9R6Q2"/>
<dbReference type="Proteomes" id="UP000271468">
    <property type="component" value="Unassembled WGS sequence"/>
</dbReference>
<dbReference type="EMBL" id="RBTT01000043">
    <property type="protein sequence ID" value="RMU11886.1"/>
    <property type="molecule type" value="Genomic_DNA"/>
</dbReference>
<evidence type="ECO:0000313" key="2">
    <source>
        <dbReference type="EMBL" id="RMN07229.1"/>
    </source>
</evidence>
<feature type="region of interest" description="Disordered" evidence="1">
    <location>
        <begin position="63"/>
        <end position="102"/>
    </location>
</feature>
<evidence type="ECO:0000313" key="4">
    <source>
        <dbReference type="Proteomes" id="UP000271468"/>
    </source>
</evidence>
<evidence type="ECO:0000313" key="5">
    <source>
        <dbReference type="Proteomes" id="UP000274212"/>
    </source>
</evidence>
<evidence type="ECO:0000313" key="3">
    <source>
        <dbReference type="EMBL" id="RMU11886.1"/>
    </source>
</evidence>
<dbReference type="Proteomes" id="UP000274212">
    <property type="component" value="Unassembled WGS sequence"/>
</dbReference>
<sequence length="129" mass="14764">MGDWRSKPRTGKSQVTPWLQQIQARIDMGATMKQAYDELMSNESISLGYRQFVRYVHTLTSNTQATTQKTTDKQTAIAEEHAKTPPEPKKADNQRTPMTPADFRKIREDFDRMDLNALVSGKGLIFDEK</sequence>
<gene>
    <name evidence="3" type="ORF">ALP36_200167</name>
    <name evidence="2" type="ORF">ALQ65_00339</name>
</gene>
<comment type="caution">
    <text evidence="3">The sequence shown here is derived from an EMBL/GenBank/DDBJ whole genome shotgun (WGS) entry which is preliminary data.</text>
</comment>